<name>A0A3B5MR41_9TELE</name>
<keyword evidence="2" id="KW-1185">Reference proteome</keyword>
<reference evidence="1" key="2">
    <citation type="submission" date="2025-09" db="UniProtKB">
        <authorList>
            <consortium name="Ensembl"/>
        </authorList>
    </citation>
    <scope>IDENTIFICATION</scope>
</reference>
<proteinExistence type="predicted"/>
<accession>A0A3B5MR41</accession>
<dbReference type="AlphaFoldDB" id="A0A3B5MR41"/>
<dbReference type="Ensembl" id="ENSXCOT00000027213.1">
    <property type="protein sequence ID" value="ENSXCOP00000026884.1"/>
    <property type="gene ID" value="ENSXCOG00000020077.1"/>
</dbReference>
<dbReference type="Proteomes" id="UP000261380">
    <property type="component" value="Unplaced"/>
</dbReference>
<organism evidence="1 2">
    <name type="scientific">Xiphophorus couchianus</name>
    <name type="common">Monterrey platyfish</name>
    <dbReference type="NCBI Taxonomy" id="32473"/>
    <lineage>
        <taxon>Eukaryota</taxon>
        <taxon>Metazoa</taxon>
        <taxon>Chordata</taxon>
        <taxon>Craniata</taxon>
        <taxon>Vertebrata</taxon>
        <taxon>Euteleostomi</taxon>
        <taxon>Actinopterygii</taxon>
        <taxon>Neopterygii</taxon>
        <taxon>Teleostei</taxon>
        <taxon>Neoteleostei</taxon>
        <taxon>Acanthomorphata</taxon>
        <taxon>Ovalentaria</taxon>
        <taxon>Atherinomorphae</taxon>
        <taxon>Cyprinodontiformes</taxon>
        <taxon>Poeciliidae</taxon>
        <taxon>Poeciliinae</taxon>
        <taxon>Xiphophorus</taxon>
    </lineage>
</organism>
<evidence type="ECO:0000313" key="1">
    <source>
        <dbReference type="Ensembl" id="ENSXCOP00000026884.1"/>
    </source>
</evidence>
<protein>
    <submittedName>
        <fullName evidence="1">Uncharacterized protein</fullName>
    </submittedName>
</protein>
<sequence>PIIVYFIFSNYALLTGTELSVLQLSAVSNACVRVCVSGEEWVGGCKRGHPDCCLSAK</sequence>
<evidence type="ECO:0000313" key="2">
    <source>
        <dbReference type="Proteomes" id="UP000261380"/>
    </source>
</evidence>
<reference evidence="1" key="1">
    <citation type="submission" date="2025-08" db="UniProtKB">
        <authorList>
            <consortium name="Ensembl"/>
        </authorList>
    </citation>
    <scope>IDENTIFICATION</scope>
</reference>